<evidence type="ECO:0000313" key="2">
    <source>
        <dbReference type="Proteomes" id="UP000399692"/>
    </source>
</evidence>
<gene>
    <name evidence="1" type="ORF">PS631_01718</name>
</gene>
<name>A0A5E6RLJ9_PSEFL</name>
<protein>
    <submittedName>
        <fullName evidence="1">Uncharacterized protein</fullName>
    </submittedName>
</protein>
<reference evidence="1 2" key="1">
    <citation type="submission" date="2019-09" db="EMBL/GenBank/DDBJ databases">
        <authorList>
            <person name="Chandra G."/>
            <person name="Truman W A."/>
        </authorList>
    </citation>
    <scope>NUCLEOTIDE SEQUENCE [LARGE SCALE GENOMIC DNA]</scope>
    <source>
        <strain evidence="1">PS631</strain>
    </source>
</reference>
<organism evidence="1 2">
    <name type="scientific">Pseudomonas fluorescens</name>
    <dbReference type="NCBI Taxonomy" id="294"/>
    <lineage>
        <taxon>Bacteria</taxon>
        <taxon>Pseudomonadati</taxon>
        <taxon>Pseudomonadota</taxon>
        <taxon>Gammaproteobacteria</taxon>
        <taxon>Pseudomonadales</taxon>
        <taxon>Pseudomonadaceae</taxon>
        <taxon>Pseudomonas</taxon>
    </lineage>
</organism>
<dbReference type="EMBL" id="CABVHF010000003">
    <property type="protein sequence ID" value="VVM69269.1"/>
    <property type="molecule type" value="Genomic_DNA"/>
</dbReference>
<sequence>MCTYELIKDLERKLELFSHHHGCNDQPPNQIHEIVAHLIVSAQIYPRILDRETIRGLVEERKPWPTKDGGECCLARPVELQALEDARVVRIFQHDVKFAGRAEVEPGMPETLRDQLNAYTFLYEINYSAGELASPHLRIPSSNVSECEMRFLEPFLELEGDAYRITVGHKDVSAVGSCVWTLLETQHETADEAFADYARRMYLAHGDTDVFSIDYGNSETYLESAYNYLLTDATLHQGWQTCAADIALSYHRIGSLIKVFPAAELDTQTNQPAPQFADSLRLSTLQRHISEVENQNQWTLLEKIEWWKQDGNPDDFDQTTAHLARFIIRSENNLFYKNSSFPLTRQMIEVSQSLPKLVKILFQHHDYPPYQCYLLSQWTTSHIGLIGIYKTLRRSTRAISENVDYETKWNDLLWMQAIEIFTESFDIYLNEADIECCMTNICEMVVWFSQNELGHNSRHKSITETRLPGLRHVIERLQYVGPGGQHQSLIDNNLTGIFKAVRASLAATIQDGTAPLGEWSILFWCFDWLSKQAPEYTSMTPAVIGQVIIDSYLDLMEMRSNGPFTACDDGIAIEEFDWHRALEMASRLSQMRLIHLLDESKLLEQKNDSDKKRSIAFSARTHLRLLINLMAKVSQNDRTEVLPAIVLIIRRFGFTQDAFLGGFDHMYDKSNHSPIRLWPSICDMANEFTPEEFTKFLAMLDSCNAPVSALLTLLEKSAPYGYKKQILDVLNKRDLSSEQPNWMPEVIDVILKAINSGNTKIALHFLQFAKKHAHKTFNNQIEEIASKIELKAIFDDNTTQNDDKLEALRAYATQHNDRQVAKEVTAYKAYLISLLNIELDSTKALSSFVNLLRSNPSLENATGILQAVLQWPENSQPPAPLLTYFEMWMQTYDTLRPGNRHIGLSDHDLNYILQMCLKLSRLDVFSDLWEKATRQQRMTYELAPVRVEHLKKTNRLEEAKNTWMTLSAYTKALRKKY</sequence>
<dbReference type="AlphaFoldDB" id="A0A5E6RLJ9"/>
<evidence type="ECO:0000313" key="1">
    <source>
        <dbReference type="EMBL" id="VVM69269.1"/>
    </source>
</evidence>
<dbReference type="Proteomes" id="UP000399692">
    <property type="component" value="Unassembled WGS sequence"/>
</dbReference>
<proteinExistence type="predicted"/>
<dbReference type="OrthoDB" id="1397159at2"/>
<dbReference type="RefSeq" id="WP_150569929.1">
    <property type="nucleotide sequence ID" value="NZ_CABVHF010000003.1"/>
</dbReference>
<accession>A0A5E6RLJ9</accession>